<sequence>MTAIGAADDTAQREILVDILAGRRTDLARQPILDDAKVFEGNQAFVLGFAKRHVPALNFDIASIEGLGQELTDAFIRHQPVFVCREGGTGLKETLDLTLRRKAPRGETFEGFPNDGGQRFVADKNLAAARLAFITIAPRRLEHPIATHDAGTHTVLGLFGIFTTMLASKCRFDDLKDIVVGIIGVNPLGGHQFAACLRHGIADSVVRAQRPSEAVEIVNNDDGLLPAAFQKGEQILDARTIG</sequence>
<reference evidence="2" key="1">
    <citation type="submission" date="2017-06" db="EMBL/GenBank/DDBJ databases">
        <authorList>
            <person name="Varghese N."/>
            <person name="Submissions S."/>
        </authorList>
    </citation>
    <scope>NUCLEOTIDE SEQUENCE [LARGE SCALE GENOMIC DNA]</scope>
    <source>
        <strain evidence="2">LNB2</strain>
    </source>
</reference>
<dbReference type="Proteomes" id="UP000198281">
    <property type="component" value="Unassembled WGS sequence"/>
</dbReference>
<dbReference type="AlphaFoldDB" id="A0A239IYK2"/>
<name>A0A239IYK2_9SPHN</name>
<protein>
    <submittedName>
        <fullName evidence="1">Uncharacterized protein</fullName>
    </submittedName>
</protein>
<proteinExistence type="predicted"/>
<evidence type="ECO:0000313" key="1">
    <source>
        <dbReference type="EMBL" id="SNS98690.1"/>
    </source>
</evidence>
<keyword evidence="2" id="KW-1185">Reference proteome</keyword>
<gene>
    <name evidence="1" type="ORF">SAMN06295912_12831</name>
</gene>
<accession>A0A239IYK2</accession>
<organism evidence="1 2">
    <name type="scientific">Edaphosphingomonas laterariae</name>
    <dbReference type="NCBI Taxonomy" id="861865"/>
    <lineage>
        <taxon>Bacteria</taxon>
        <taxon>Pseudomonadati</taxon>
        <taxon>Pseudomonadota</taxon>
        <taxon>Alphaproteobacteria</taxon>
        <taxon>Sphingomonadales</taxon>
        <taxon>Rhizorhabdaceae</taxon>
        <taxon>Edaphosphingomonas</taxon>
    </lineage>
</organism>
<dbReference type="EMBL" id="FZOS01000028">
    <property type="protein sequence ID" value="SNS98690.1"/>
    <property type="molecule type" value="Genomic_DNA"/>
</dbReference>
<evidence type="ECO:0000313" key="2">
    <source>
        <dbReference type="Proteomes" id="UP000198281"/>
    </source>
</evidence>